<dbReference type="PANTHER" id="PTHR33744">
    <property type="entry name" value="CARBOHYDRATE DIACID REGULATOR"/>
    <property type="match status" value="1"/>
</dbReference>
<accession>A0A5J5J3C4</accession>
<organism evidence="2 3">
    <name type="scientific">Microbacterium rhizomatis</name>
    <dbReference type="NCBI Taxonomy" id="1631477"/>
    <lineage>
        <taxon>Bacteria</taxon>
        <taxon>Bacillati</taxon>
        <taxon>Actinomycetota</taxon>
        <taxon>Actinomycetes</taxon>
        <taxon>Micrococcales</taxon>
        <taxon>Microbacteriaceae</taxon>
        <taxon>Microbacterium</taxon>
    </lineage>
</organism>
<dbReference type="OrthoDB" id="3505602at2"/>
<evidence type="ECO:0000313" key="3">
    <source>
        <dbReference type="Proteomes" id="UP000325827"/>
    </source>
</evidence>
<dbReference type="Proteomes" id="UP000325827">
    <property type="component" value="Unassembled WGS sequence"/>
</dbReference>
<proteinExistence type="predicted"/>
<name>A0A5J5J3C4_9MICO</name>
<evidence type="ECO:0000259" key="1">
    <source>
        <dbReference type="Pfam" id="PF13556"/>
    </source>
</evidence>
<dbReference type="AlphaFoldDB" id="A0A5J5J3C4"/>
<feature type="domain" description="PucR C-terminal helix-turn-helix" evidence="1">
    <location>
        <begin position="309"/>
        <end position="365"/>
    </location>
</feature>
<keyword evidence="3" id="KW-1185">Reference proteome</keyword>
<dbReference type="InterPro" id="IPR025736">
    <property type="entry name" value="PucR_C-HTH_dom"/>
</dbReference>
<sequence>MSTFEPLCHRLDGGLLSHAGTTLQDVVEQLSDVLHRAVAVTAVDRDVPVTSDHGSAQLRPTFDAGDAAHISDGTTVDIHHGPDLVGRLWIASTGRVTWTHAQYEAIDSAVALAARIIGERSPRMPSDRETVMASLLSENEGDRRAAYAAAVSKRWLQRGEGTVVRALMIDTAAGAVERVAFGRALATLRPVPLWLVADLRGVLYVVGPRVDAATDRALADEGARRGIRILGIGTATPLRTADDLRAAADQAAAAAELSASFEEFQPSVDIADLGGWTLLSAVTRDPAWLRVISPAAEALVSHGDQTQRRTIETLLDVGGQVSAACELLFLHRTTLYYRLEKMPEVVRDAMADGMKRSTLHLALKLVRLWESTGRI</sequence>
<comment type="caution">
    <text evidence="2">The sequence shown here is derived from an EMBL/GenBank/DDBJ whole genome shotgun (WGS) entry which is preliminary data.</text>
</comment>
<evidence type="ECO:0000313" key="2">
    <source>
        <dbReference type="EMBL" id="KAA9108079.1"/>
    </source>
</evidence>
<dbReference type="PANTHER" id="PTHR33744:SF7">
    <property type="entry name" value="PUCR FAMILY TRANSCRIPTIONAL REGULATOR"/>
    <property type="match status" value="1"/>
</dbReference>
<reference evidence="3" key="1">
    <citation type="submission" date="2019-09" db="EMBL/GenBank/DDBJ databases">
        <title>Mumia zhuanghuii sp. nov. isolated from the intestinal contents of plateau pika (Ochotona curzoniae) in the Qinghai-Tibet plateau of China.</title>
        <authorList>
            <person name="Tian Z."/>
        </authorList>
    </citation>
    <scope>NUCLEOTIDE SEQUENCE [LARGE SCALE GENOMIC DNA]</scope>
    <source>
        <strain evidence="3">JCM 30598</strain>
    </source>
</reference>
<dbReference type="Pfam" id="PF13556">
    <property type="entry name" value="HTH_30"/>
    <property type="match status" value="1"/>
</dbReference>
<dbReference type="InterPro" id="IPR051448">
    <property type="entry name" value="CdaR-like_regulators"/>
</dbReference>
<dbReference type="InterPro" id="IPR009057">
    <property type="entry name" value="Homeodomain-like_sf"/>
</dbReference>
<dbReference type="RefSeq" id="WP_150449110.1">
    <property type="nucleotide sequence ID" value="NZ_VYSA01000002.1"/>
</dbReference>
<dbReference type="Gene3D" id="1.10.10.2840">
    <property type="entry name" value="PucR C-terminal helix-turn-helix domain"/>
    <property type="match status" value="1"/>
</dbReference>
<protein>
    <submittedName>
        <fullName evidence="2">PucR family transcriptional regulator</fullName>
    </submittedName>
</protein>
<gene>
    <name evidence="2" type="ORF">F6B43_11740</name>
</gene>
<dbReference type="InterPro" id="IPR042070">
    <property type="entry name" value="PucR_C-HTH_sf"/>
</dbReference>
<dbReference type="EMBL" id="VYSA01000002">
    <property type="protein sequence ID" value="KAA9108079.1"/>
    <property type="molecule type" value="Genomic_DNA"/>
</dbReference>
<dbReference type="SUPFAM" id="SSF46689">
    <property type="entry name" value="Homeodomain-like"/>
    <property type="match status" value="1"/>
</dbReference>